<keyword evidence="1" id="KW-0805">Transcription regulation</keyword>
<reference evidence="6" key="1">
    <citation type="submission" date="2015-02" db="EMBL/GenBank/DDBJ databases">
        <title>A novel member of the family Ruminococcaceae isolated from human feces.</title>
        <authorList>
            <person name="Shkoporov A.N."/>
            <person name="Chaplin A.V."/>
            <person name="Motuzova O.V."/>
            <person name="Kafarskaia L.I."/>
            <person name="Khokhlova E.V."/>
            <person name="Efimov B.A."/>
        </authorList>
    </citation>
    <scope>NUCLEOTIDE SEQUENCE [LARGE SCALE GENOMIC DNA]</scope>
    <source>
        <strain evidence="6">585-1</strain>
    </source>
</reference>
<evidence type="ECO:0000313" key="10">
    <source>
        <dbReference type="Proteomes" id="UP000053433"/>
    </source>
</evidence>
<organism evidence="6 9">
    <name type="scientific">Ruthenibacterium lactatiformans</name>
    <dbReference type="NCBI Taxonomy" id="1550024"/>
    <lineage>
        <taxon>Bacteria</taxon>
        <taxon>Bacillati</taxon>
        <taxon>Bacillota</taxon>
        <taxon>Clostridia</taxon>
        <taxon>Eubacteriales</taxon>
        <taxon>Oscillospiraceae</taxon>
        <taxon>Ruthenibacterium</taxon>
    </lineage>
</organism>
<sequence length="187" mass="21166">MNKTATSRQALLEAAREIARRDGLGHISIRRTAAMCGVSIGTVYNYYPAKADLVLAVIEDFWKRVFHGGLSCDFTHGSDFSAVCGQIYTALRTHLAQFEHTFLRELASLNEAERQQGKALEMQYWEHIRAGMLAVLARDARVRPGAFTEAFTREQFVSFVFGTMMSMLRADREDASFLQEVVCRLIY</sequence>
<dbReference type="Proteomes" id="UP000431913">
    <property type="component" value="Unassembled WGS sequence"/>
</dbReference>
<dbReference type="InterPro" id="IPR009057">
    <property type="entry name" value="Homeodomain-like_sf"/>
</dbReference>
<evidence type="ECO:0000256" key="1">
    <source>
        <dbReference type="ARBA" id="ARBA00023015"/>
    </source>
</evidence>
<evidence type="ECO:0000256" key="3">
    <source>
        <dbReference type="ARBA" id="ARBA00023163"/>
    </source>
</evidence>
<dbReference type="PANTHER" id="PTHR30055">
    <property type="entry name" value="HTH-TYPE TRANSCRIPTIONAL REGULATOR RUTR"/>
    <property type="match status" value="1"/>
</dbReference>
<dbReference type="GO" id="GO:0003700">
    <property type="term" value="F:DNA-binding transcription factor activity"/>
    <property type="evidence" value="ECO:0007669"/>
    <property type="project" value="TreeGrafter"/>
</dbReference>
<dbReference type="SUPFAM" id="SSF46689">
    <property type="entry name" value="Homeodomain-like"/>
    <property type="match status" value="1"/>
</dbReference>
<dbReference type="Gene3D" id="1.10.357.10">
    <property type="entry name" value="Tetracycline Repressor, domain 2"/>
    <property type="match status" value="1"/>
</dbReference>
<dbReference type="EMBL" id="LMUA01000013">
    <property type="protein sequence ID" value="KUE76011.1"/>
    <property type="molecule type" value="Genomic_DNA"/>
</dbReference>
<dbReference type="RefSeq" id="WP_009323029.1">
    <property type="nucleotide sequence ID" value="NZ_CATXDA010000012.1"/>
</dbReference>
<feature type="domain" description="HTH tetR-type" evidence="5">
    <location>
        <begin position="5"/>
        <end position="65"/>
    </location>
</feature>
<dbReference type="GeneID" id="42856805"/>
<dbReference type="Proteomes" id="UP000032483">
    <property type="component" value="Unassembled WGS sequence"/>
</dbReference>
<feature type="DNA-binding region" description="H-T-H motif" evidence="4">
    <location>
        <begin position="28"/>
        <end position="47"/>
    </location>
</feature>
<evidence type="ECO:0000256" key="4">
    <source>
        <dbReference type="PROSITE-ProRule" id="PRU00335"/>
    </source>
</evidence>
<reference evidence="8 11" key="3">
    <citation type="submission" date="2019-08" db="EMBL/GenBank/DDBJ databases">
        <title>In-depth cultivation of the pig gut microbiome towards novel bacterial diversity and tailored functional studies.</title>
        <authorList>
            <person name="Wylensek D."/>
            <person name="Hitch T.C.A."/>
            <person name="Clavel T."/>
        </authorList>
    </citation>
    <scope>NUCLEOTIDE SEQUENCE [LARGE SCALE GENOMIC DNA]</scope>
    <source>
        <strain evidence="8 11">WCA3-601-WT-6J</strain>
    </source>
</reference>
<evidence type="ECO:0000313" key="6">
    <source>
        <dbReference type="EMBL" id="KJF39962.1"/>
    </source>
</evidence>
<reference evidence="7 10" key="2">
    <citation type="submission" date="2015-10" db="EMBL/GenBank/DDBJ databases">
        <title>A novel member of the family Ruminococcaceae isolated from human faeces.</title>
        <authorList>
            <person name="Shkoporov A.N."/>
            <person name="Chaplin A.V."/>
            <person name="Motuzova O.V."/>
            <person name="Kafarskaia L.I."/>
            <person name="Efimov B.A."/>
        </authorList>
    </citation>
    <scope>NUCLEOTIDE SEQUENCE [LARGE SCALE GENOMIC DNA]</scope>
    <source>
        <strain evidence="7 10">668</strain>
    </source>
</reference>
<evidence type="ECO:0000313" key="11">
    <source>
        <dbReference type="Proteomes" id="UP000431913"/>
    </source>
</evidence>
<name>A0A0D8IZ65_9FIRM</name>
<dbReference type="PROSITE" id="PS50977">
    <property type="entry name" value="HTH_TETR_2"/>
    <property type="match status" value="1"/>
</dbReference>
<dbReference type="EMBL" id="VUNJ01000015">
    <property type="protein sequence ID" value="MST92842.1"/>
    <property type="molecule type" value="Genomic_DNA"/>
</dbReference>
<accession>A0A0D8IZ65</accession>
<dbReference type="Pfam" id="PF00440">
    <property type="entry name" value="TetR_N"/>
    <property type="match status" value="1"/>
</dbReference>
<dbReference type="Proteomes" id="UP000053433">
    <property type="component" value="Unassembled WGS sequence"/>
</dbReference>
<dbReference type="InterPro" id="IPR001647">
    <property type="entry name" value="HTH_TetR"/>
</dbReference>
<dbReference type="GO" id="GO:0000976">
    <property type="term" value="F:transcription cis-regulatory region binding"/>
    <property type="evidence" value="ECO:0007669"/>
    <property type="project" value="TreeGrafter"/>
</dbReference>
<evidence type="ECO:0000313" key="7">
    <source>
        <dbReference type="EMBL" id="KUE76011.1"/>
    </source>
</evidence>
<dbReference type="PANTHER" id="PTHR30055:SF234">
    <property type="entry name" value="HTH-TYPE TRANSCRIPTIONAL REGULATOR BETI"/>
    <property type="match status" value="1"/>
</dbReference>
<dbReference type="PRINTS" id="PR00455">
    <property type="entry name" value="HTHTETR"/>
</dbReference>
<proteinExistence type="predicted"/>
<protein>
    <submittedName>
        <fullName evidence="8">TetR/AcrR family transcriptional regulator</fullName>
    </submittedName>
</protein>
<keyword evidence="9" id="KW-1185">Reference proteome</keyword>
<keyword evidence="2 4" id="KW-0238">DNA-binding</keyword>
<evidence type="ECO:0000313" key="9">
    <source>
        <dbReference type="Proteomes" id="UP000032483"/>
    </source>
</evidence>
<dbReference type="AlphaFoldDB" id="A0A0D8IZ65"/>
<dbReference type="EMBL" id="JXXK01000011">
    <property type="protein sequence ID" value="KJF39962.1"/>
    <property type="molecule type" value="Genomic_DNA"/>
</dbReference>
<accession>A0A0W7TQB6</accession>
<keyword evidence="3" id="KW-0804">Transcription</keyword>
<gene>
    <name evidence="7" type="ORF">ASJ35_10540</name>
    <name evidence="8" type="ORF">FYJ76_13045</name>
    <name evidence="6" type="ORF">TQ39_09425</name>
</gene>
<evidence type="ECO:0000313" key="8">
    <source>
        <dbReference type="EMBL" id="MST92842.1"/>
    </source>
</evidence>
<dbReference type="InterPro" id="IPR050109">
    <property type="entry name" value="HTH-type_TetR-like_transc_reg"/>
</dbReference>
<comment type="caution">
    <text evidence="6">The sequence shown here is derived from an EMBL/GenBank/DDBJ whole genome shotgun (WGS) entry which is preliminary data.</text>
</comment>
<evidence type="ECO:0000256" key="2">
    <source>
        <dbReference type="ARBA" id="ARBA00023125"/>
    </source>
</evidence>
<evidence type="ECO:0000259" key="5">
    <source>
        <dbReference type="PROSITE" id="PS50977"/>
    </source>
</evidence>